<feature type="compositionally biased region" description="Low complexity" evidence="1">
    <location>
        <begin position="10"/>
        <end position="29"/>
    </location>
</feature>
<dbReference type="EMBL" id="GBRH01192532">
    <property type="protein sequence ID" value="JAE05364.1"/>
    <property type="molecule type" value="Transcribed_RNA"/>
</dbReference>
<reference evidence="2" key="2">
    <citation type="journal article" date="2015" name="Data Brief">
        <title>Shoot transcriptome of the giant reed, Arundo donax.</title>
        <authorList>
            <person name="Barrero R.A."/>
            <person name="Guerrero F.D."/>
            <person name="Moolhuijzen P."/>
            <person name="Goolsby J.A."/>
            <person name="Tidwell J."/>
            <person name="Bellgard S.E."/>
            <person name="Bellgard M.I."/>
        </authorList>
    </citation>
    <scope>NUCLEOTIDE SEQUENCE</scope>
    <source>
        <tissue evidence="2">Shoot tissue taken approximately 20 cm above the soil surface</tissue>
    </source>
</reference>
<sequence>MPLYSSSIGPATRSASTPSPPSATFRTRSGNPSMRSYRRFSFPASAPASRASAYTGLPSMPCTHVAPISTR</sequence>
<dbReference type="AlphaFoldDB" id="A0A0A9F2B4"/>
<feature type="region of interest" description="Disordered" evidence="1">
    <location>
        <begin position="1"/>
        <end position="38"/>
    </location>
</feature>
<proteinExistence type="predicted"/>
<organism evidence="2">
    <name type="scientific">Arundo donax</name>
    <name type="common">Giant reed</name>
    <name type="synonym">Donax arundinaceus</name>
    <dbReference type="NCBI Taxonomy" id="35708"/>
    <lineage>
        <taxon>Eukaryota</taxon>
        <taxon>Viridiplantae</taxon>
        <taxon>Streptophyta</taxon>
        <taxon>Embryophyta</taxon>
        <taxon>Tracheophyta</taxon>
        <taxon>Spermatophyta</taxon>
        <taxon>Magnoliopsida</taxon>
        <taxon>Liliopsida</taxon>
        <taxon>Poales</taxon>
        <taxon>Poaceae</taxon>
        <taxon>PACMAD clade</taxon>
        <taxon>Arundinoideae</taxon>
        <taxon>Arundineae</taxon>
        <taxon>Arundo</taxon>
    </lineage>
</organism>
<evidence type="ECO:0000313" key="2">
    <source>
        <dbReference type="EMBL" id="JAE05364.1"/>
    </source>
</evidence>
<protein>
    <submittedName>
        <fullName evidence="2">ATPAO5</fullName>
    </submittedName>
</protein>
<reference evidence="2" key="1">
    <citation type="submission" date="2014-09" db="EMBL/GenBank/DDBJ databases">
        <authorList>
            <person name="Magalhaes I.L.F."/>
            <person name="Oliveira U."/>
            <person name="Santos F.R."/>
            <person name="Vidigal T.H.D.A."/>
            <person name="Brescovit A.D."/>
            <person name="Santos A.J."/>
        </authorList>
    </citation>
    <scope>NUCLEOTIDE SEQUENCE</scope>
    <source>
        <tissue evidence="2">Shoot tissue taken approximately 20 cm above the soil surface</tissue>
    </source>
</reference>
<evidence type="ECO:0000256" key="1">
    <source>
        <dbReference type="SAM" id="MobiDB-lite"/>
    </source>
</evidence>
<name>A0A0A9F2B4_ARUDO</name>
<accession>A0A0A9F2B4</accession>